<dbReference type="Proteomes" id="UP001420932">
    <property type="component" value="Unassembled WGS sequence"/>
</dbReference>
<keyword evidence="11 15" id="KW-1133">Transmembrane helix</keyword>
<evidence type="ECO:0000313" key="17">
    <source>
        <dbReference type="EMBL" id="KAK9163890.1"/>
    </source>
</evidence>
<comment type="pathway">
    <text evidence="3">Protein modification; protein ubiquitination.</text>
</comment>
<sequence length="352" mass="38660">MWTIFYVRANCGGGSTTTLSSSSSSSSLLIRHARAQPANANANSAATAPPPPNPYGFNGNFSPPSLAIIIVIVVSAFFVVGFLTIYIHQCAGGSHLPTTTRRRALGLNPEIIDTFPTFLYSYVKDLKIGKGALECAVCLSEFEEQETLRWLPKCDHVFHPDCIDAWLSSHSTCPVCRSDLSDLSVAAPTPTTLIPITTIPTPISTNEDREIQFQNQSLNLIEINTLAYETVEAPNNSSGIPVEKKRVVRGRFPRSHSTGHLALTVRPGEDCERFTLRLPEVVRRQLVESTAAAKMKRAKSCVERGDGSVSSRRWRRVGGGGEGSSRGRWSDRWVFARAPSFFPEEDPLSRLR</sequence>
<keyword evidence="9" id="KW-0833">Ubl conjugation pathway</keyword>
<feature type="domain" description="RING-type" evidence="16">
    <location>
        <begin position="135"/>
        <end position="177"/>
    </location>
</feature>
<evidence type="ECO:0000256" key="14">
    <source>
        <dbReference type="PROSITE-ProRule" id="PRU00175"/>
    </source>
</evidence>
<evidence type="ECO:0000256" key="6">
    <source>
        <dbReference type="ARBA" id="ARBA00022692"/>
    </source>
</evidence>
<dbReference type="InterPro" id="IPR013083">
    <property type="entry name" value="Znf_RING/FYVE/PHD"/>
</dbReference>
<evidence type="ECO:0000256" key="9">
    <source>
        <dbReference type="ARBA" id="ARBA00022786"/>
    </source>
</evidence>
<dbReference type="InterPro" id="IPR053238">
    <property type="entry name" value="RING-H2_zinc_finger"/>
</dbReference>
<evidence type="ECO:0000256" key="10">
    <source>
        <dbReference type="ARBA" id="ARBA00022833"/>
    </source>
</evidence>
<dbReference type="SMART" id="SM00184">
    <property type="entry name" value="RING"/>
    <property type="match status" value="1"/>
</dbReference>
<dbReference type="PANTHER" id="PTHR14155">
    <property type="entry name" value="RING FINGER DOMAIN-CONTAINING"/>
    <property type="match status" value="1"/>
</dbReference>
<dbReference type="CDD" id="cd16461">
    <property type="entry name" value="RING-H2_EL5-like"/>
    <property type="match status" value="1"/>
</dbReference>
<comment type="similarity">
    <text evidence="13">Belongs to the RING-type zinc finger family. ATL subfamily.</text>
</comment>
<dbReference type="EC" id="2.3.2.27" evidence="4"/>
<keyword evidence="7" id="KW-0479">Metal-binding</keyword>
<dbReference type="GO" id="GO:0061630">
    <property type="term" value="F:ubiquitin protein ligase activity"/>
    <property type="evidence" value="ECO:0007669"/>
    <property type="project" value="UniProtKB-EC"/>
</dbReference>
<dbReference type="EMBL" id="JBBNAF010000002">
    <property type="protein sequence ID" value="KAK9163890.1"/>
    <property type="molecule type" value="Genomic_DNA"/>
</dbReference>
<evidence type="ECO:0000256" key="7">
    <source>
        <dbReference type="ARBA" id="ARBA00022723"/>
    </source>
</evidence>
<comment type="subcellular location">
    <subcellularLocation>
        <location evidence="2">Membrane</location>
        <topology evidence="2">Single-pass membrane protein</topology>
    </subcellularLocation>
</comment>
<dbReference type="Gene3D" id="3.30.40.10">
    <property type="entry name" value="Zinc/RING finger domain, C3HC4 (zinc finger)"/>
    <property type="match status" value="1"/>
</dbReference>
<organism evidence="17 18">
    <name type="scientific">Stephania yunnanensis</name>
    <dbReference type="NCBI Taxonomy" id="152371"/>
    <lineage>
        <taxon>Eukaryota</taxon>
        <taxon>Viridiplantae</taxon>
        <taxon>Streptophyta</taxon>
        <taxon>Embryophyta</taxon>
        <taxon>Tracheophyta</taxon>
        <taxon>Spermatophyta</taxon>
        <taxon>Magnoliopsida</taxon>
        <taxon>Ranunculales</taxon>
        <taxon>Menispermaceae</taxon>
        <taxon>Menispermoideae</taxon>
        <taxon>Cissampelideae</taxon>
        <taxon>Stephania</taxon>
    </lineage>
</organism>
<evidence type="ECO:0000256" key="1">
    <source>
        <dbReference type="ARBA" id="ARBA00000900"/>
    </source>
</evidence>
<dbReference type="GO" id="GO:0016020">
    <property type="term" value="C:membrane"/>
    <property type="evidence" value="ECO:0007669"/>
    <property type="project" value="UniProtKB-SubCell"/>
</dbReference>
<dbReference type="Pfam" id="PF13639">
    <property type="entry name" value="zf-RING_2"/>
    <property type="match status" value="1"/>
</dbReference>
<feature type="transmembrane region" description="Helical" evidence="15">
    <location>
        <begin position="66"/>
        <end position="87"/>
    </location>
</feature>
<dbReference type="AlphaFoldDB" id="A0AAP0L698"/>
<dbReference type="FunFam" id="3.30.40.10:FF:000187">
    <property type="entry name" value="E3 ubiquitin-protein ligase ATL6"/>
    <property type="match status" value="1"/>
</dbReference>
<keyword evidence="6 15" id="KW-0812">Transmembrane</keyword>
<proteinExistence type="inferred from homology"/>
<evidence type="ECO:0000256" key="13">
    <source>
        <dbReference type="ARBA" id="ARBA00024209"/>
    </source>
</evidence>
<comment type="catalytic activity">
    <reaction evidence="1">
        <text>S-ubiquitinyl-[E2 ubiquitin-conjugating enzyme]-L-cysteine + [acceptor protein]-L-lysine = [E2 ubiquitin-conjugating enzyme]-L-cysteine + N(6)-ubiquitinyl-[acceptor protein]-L-lysine.</text>
        <dbReference type="EC" id="2.3.2.27"/>
    </reaction>
</comment>
<evidence type="ECO:0000256" key="4">
    <source>
        <dbReference type="ARBA" id="ARBA00012483"/>
    </source>
</evidence>
<evidence type="ECO:0000256" key="5">
    <source>
        <dbReference type="ARBA" id="ARBA00022679"/>
    </source>
</evidence>
<dbReference type="SUPFAM" id="SSF57850">
    <property type="entry name" value="RING/U-box"/>
    <property type="match status" value="1"/>
</dbReference>
<reference evidence="17 18" key="1">
    <citation type="submission" date="2024-01" db="EMBL/GenBank/DDBJ databases">
        <title>Genome assemblies of Stephania.</title>
        <authorList>
            <person name="Yang L."/>
        </authorList>
    </citation>
    <scope>NUCLEOTIDE SEQUENCE [LARGE SCALE GENOMIC DNA]</scope>
    <source>
        <strain evidence="17">YNDBR</strain>
        <tissue evidence="17">Leaf</tissue>
    </source>
</reference>
<dbReference type="GO" id="GO:0008270">
    <property type="term" value="F:zinc ion binding"/>
    <property type="evidence" value="ECO:0007669"/>
    <property type="project" value="UniProtKB-KW"/>
</dbReference>
<evidence type="ECO:0000256" key="8">
    <source>
        <dbReference type="ARBA" id="ARBA00022771"/>
    </source>
</evidence>
<protein>
    <recommendedName>
        <fullName evidence="4">RING-type E3 ubiquitin transferase</fullName>
        <ecNumber evidence="4">2.3.2.27</ecNumber>
    </recommendedName>
</protein>
<evidence type="ECO:0000259" key="16">
    <source>
        <dbReference type="PROSITE" id="PS50089"/>
    </source>
</evidence>
<dbReference type="InterPro" id="IPR001841">
    <property type="entry name" value="Znf_RING"/>
</dbReference>
<dbReference type="PANTHER" id="PTHR14155:SF263">
    <property type="entry name" value="E3 UBIQUITIN-PROTEIN LIGASE ATL6"/>
    <property type="match status" value="1"/>
</dbReference>
<keyword evidence="5" id="KW-0808">Transferase</keyword>
<keyword evidence="8 14" id="KW-0863">Zinc-finger</keyword>
<keyword evidence="10" id="KW-0862">Zinc</keyword>
<evidence type="ECO:0000313" key="18">
    <source>
        <dbReference type="Proteomes" id="UP001420932"/>
    </source>
</evidence>
<evidence type="ECO:0000256" key="11">
    <source>
        <dbReference type="ARBA" id="ARBA00022989"/>
    </source>
</evidence>
<dbReference type="PROSITE" id="PS50089">
    <property type="entry name" value="ZF_RING_2"/>
    <property type="match status" value="1"/>
</dbReference>
<keyword evidence="18" id="KW-1185">Reference proteome</keyword>
<evidence type="ECO:0000256" key="12">
    <source>
        <dbReference type="ARBA" id="ARBA00023136"/>
    </source>
</evidence>
<comment type="caution">
    <text evidence="17">The sequence shown here is derived from an EMBL/GenBank/DDBJ whole genome shotgun (WGS) entry which is preliminary data.</text>
</comment>
<gene>
    <name evidence="17" type="ORF">Syun_004792</name>
</gene>
<accession>A0AAP0L698</accession>
<evidence type="ECO:0000256" key="15">
    <source>
        <dbReference type="SAM" id="Phobius"/>
    </source>
</evidence>
<evidence type="ECO:0000256" key="2">
    <source>
        <dbReference type="ARBA" id="ARBA00004167"/>
    </source>
</evidence>
<keyword evidence="12 15" id="KW-0472">Membrane</keyword>
<name>A0AAP0L698_9MAGN</name>
<evidence type="ECO:0000256" key="3">
    <source>
        <dbReference type="ARBA" id="ARBA00004906"/>
    </source>
</evidence>